<evidence type="ECO:0000313" key="2">
    <source>
        <dbReference type="EMBL" id="OMJ21555.1"/>
    </source>
</evidence>
<dbReference type="EMBL" id="LSSM01002475">
    <property type="protein sequence ID" value="OMJ21555.1"/>
    <property type="molecule type" value="Genomic_DNA"/>
</dbReference>
<evidence type="ECO:0000313" key="3">
    <source>
        <dbReference type="Proteomes" id="UP000187429"/>
    </source>
</evidence>
<name>A0A1R1Y426_9FUNG</name>
<evidence type="ECO:0000256" key="1">
    <source>
        <dbReference type="SAM" id="Phobius"/>
    </source>
</evidence>
<reference evidence="3" key="1">
    <citation type="submission" date="2017-01" db="EMBL/GenBank/DDBJ databases">
        <authorList>
            <person name="Wang Y."/>
            <person name="White M."/>
            <person name="Kvist S."/>
            <person name="Moncalvo J.-M."/>
        </authorList>
    </citation>
    <scope>NUCLEOTIDE SEQUENCE [LARGE SCALE GENOMIC DNA]</scope>
    <source>
        <strain evidence="3">ID-206-W2</strain>
    </source>
</reference>
<organism evidence="2 3">
    <name type="scientific">Smittium culicis</name>
    <dbReference type="NCBI Taxonomy" id="133412"/>
    <lineage>
        <taxon>Eukaryota</taxon>
        <taxon>Fungi</taxon>
        <taxon>Fungi incertae sedis</taxon>
        <taxon>Zoopagomycota</taxon>
        <taxon>Kickxellomycotina</taxon>
        <taxon>Harpellomycetes</taxon>
        <taxon>Harpellales</taxon>
        <taxon>Legeriomycetaceae</taxon>
        <taxon>Smittium</taxon>
    </lineage>
</organism>
<keyword evidence="1" id="KW-1133">Transmembrane helix</keyword>
<sequence>MEILYHALTITNSFLIISFSFACILCVSGRSSDTDCPKSCGISIWASGIPSPDIFDPITEYNNKKISSSAK</sequence>
<keyword evidence="1" id="KW-0472">Membrane</keyword>
<dbReference type="Proteomes" id="UP000187429">
    <property type="component" value="Unassembled WGS sequence"/>
</dbReference>
<feature type="transmembrane region" description="Helical" evidence="1">
    <location>
        <begin position="6"/>
        <end position="28"/>
    </location>
</feature>
<keyword evidence="1" id="KW-0812">Transmembrane</keyword>
<comment type="caution">
    <text evidence="2">The sequence shown here is derived from an EMBL/GenBank/DDBJ whole genome shotgun (WGS) entry which is preliminary data.</text>
</comment>
<keyword evidence="3" id="KW-1185">Reference proteome</keyword>
<proteinExistence type="predicted"/>
<dbReference type="AlphaFoldDB" id="A0A1R1Y426"/>
<accession>A0A1R1Y426</accession>
<gene>
    <name evidence="2" type="ORF">AYI69_g5752</name>
</gene>
<protein>
    <submittedName>
        <fullName evidence="2">Uncharacterized protein</fullName>
    </submittedName>
</protein>